<dbReference type="EMBL" id="FOVJ01000010">
    <property type="protein sequence ID" value="SFO18541.1"/>
    <property type="molecule type" value="Genomic_DNA"/>
</dbReference>
<evidence type="ECO:0000313" key="11">
    <source>
        <dbReference type="Proteomes" id="UP000183107"/>
    </source>
</evidence>
<keyword evidence="7" id="KW-0472">Membrane</keyword>
<proteinExistence type="inferred from homology"/>
<dbReference type="Pfam" id="PF00005">
    <property type="entry name" value="ABC_tran"/>
    <property type="match status" value="2"/>
</dbReference>
<evidence type="ECO:0000259" key="9">
    <source>
        <dbReference type="PROSITE" id="PS50893"/>
    </source>
</evidence>
<gene>
    <name evidence="10" type="ORF">SAMN05216386_2879</name>
</gene>
<evidence type="ECO:0000256" key="3">
    <source>
        <dbReference type="ARBA" id="ARBA00022448"/>
    </source>
</evidence>
<evidence type="ECO:0000256" key="5">
    <source>
        <dbReference type="ARBA" id="ARBA00022741"/>
    </source>
</evidence>
<dbReference type="PROSITE" id="PS50893">
    <property type="entry name" value="ABC_TRANSPORTER_2"/>
    <property type="match status" value="2"/>
</dbReference>
<dbReference type="InterPro" id="IPR050388">
    <property type="entry name" value="ABC_Ni/Peptide_Import"/>
</dbReference>
<name>A0A1I5F5G0_9PROT</name>
<comment type="similarity">
    <text evidence="2">Belongs to the ABC transporter superfamily.</text>
</comment>
<evidence type="ECO:0000256" key="7">
    <source>
        <dbReference type="ARBA" id="ARBA00023136"/>
    </source>
</evidence>
<dbReference type="Pfam" id="PF08352">
    <property type="entry name" value="oligo_HPY"/>
    <property type="match status" value="2"/>
</dbReference>
<evidence type="ECO:0000313" key="10">
    <source>
        <dbReference type="EMBL" id="SFO18541.1"/>
    </source>
</evidence>
<dbReference type="PANTHER" id="PTHR43297">
    <property type="entry name" value="OLIGOPEPTIDE TRANSPORT ATP-BINDING PROTEIN APPD"/>
    <property type="match status" value="1"/>
</dbReference>
<dbReference type="GO" id="GO:0016887">
    <property type="term" value="F:ATP hydrolysis activity"/>
    <property type="evidence" value="ECO:0007669"/>
    <property type="project" value="InterPro"/>
</dbReference>
<evidence type="ECO:0000256" key="1">
    <source>
        <dbReference type="ARBA" id="ARBA00004417"/>
    </source>
</evidence>
<dbReference type="NCBIfam" id="NF008453">
    <property type="entry name" value="PRK11308.1"/>
    <property type="match status" value="2"/>
</dbReference>
<evidence type="ECO:0000256" key="8">
    <source>
        <dbReference type="SAM" id="MobiDB-lite"/>
    </source>
</evidence>
<dbReference type="GO" id="GO:0055085">
    <property type="term" value="P:transmembrane transport"/>
    <property type="evidence" value="ECO:0007669"/>
    <property type="project" value="UniProtKB-ARBA"/>
</dbReference>
<feature type="domain" description="ABC transporter" evidence="9">
    <location>
        <begin position="5"/>
        <end position="255"/>
    </location>
</feature>
<dbReference type="NCBIfam" id="NF007739">
    <property type="entry name" value="PRK10419.1"/>
    <property type="match status" value="2"/>
</dbReference>
<dbReference type="SUPFAM" id="SSF52540">
    <property type="entry name" value="P-loop containing nucleoside triphosphate hydrolases"/>
    <property type="match status" value="2"/>
</dbReference>
<dbReference type="InterPro" id="IPR027417">
    <property type="entry name" value="P-loop_NTPase"/>
</dbReference>
<dbReference type="GO" id="GO:0005524">
    <property type="term" value="F:ATP binding"/>
    <property type="evidence" value="ECO:0007669"/>
    <property type="project" value="UniProtKB-KW"/>
</dbReference>
<dbReference type="InterPro" id="IPR013563">
    <property type="entry name" value="Oligopep_ABC_C"/>
</dbReference>
<dbReference type="PROSITE" id="PS00211">
    <property type="entry name" value="ABC_TRANSPORTER_1"/>
    <property type="match status" value="2"/>
</dbReference>
<keyword evidence="3" id="KW-0813">Transport</keyword>
<keyword evidence="6 10" id="KW-0067">ATP-binding</keyword>
<dbReference type="InterPro" id="IPR003593">
    <property type="entry name" value="AAA+_ATPase"/>
</dbReference>
<protein>
    <submittedName>
        <fullName evidence="10">Peptide/nickel transport system ATP-binding protein</fullName>
    </submittedName>
</protein>
<keyword evidence="5" id="KW-0547">Nucleotide-binding</keyword>
<dbReference type="GO" id="GO:0005886">
    <property type="term" value="C:plasma membrane"/>
    <property type="evidence" value="ECO:0007669"/>
    <property type="project" value="UniProtKB-SubCell"/>
</dbReference>
<feature type="region of interest" description="Disordered" evidence="8">
    <location>
        <begin position="327"/>
        <end position="362"/>
    </location>
</feature>
<dbReference type="PANTHER" id="PTHR43297:SF2">
    <property type="entry name" value="DIPEPTIDE TRANSPORT ATP-BINDING PROTEIN DPPD"/>
    <property type="match status" value="1"/>
</dbReference>
<dbReference type="RefSeq" id="WP_074798597.1">
    <property type="nucleotide sequence ID" value="NZ_FOVJ01000010.1"/>
</dbReference>
<dbReference type="SMART" id="SM00382">
    <property type="entry name" value="AAA"/>
    <property type="match status" value="2"/>
</dbReference>
<dbReference type="GO" id="GO:0015833">
    <property type="term" value="P:peptide transport"/>
    <property type="evidence" value="ECO:0007669"/>
    <property type="project" value="InterPro"/>
</dbReference>
<sequence length="711" mass="78352">MSPVLRINNLETILHTEAMPVRAVDGLTLQIMRGETFALLGESGCGKSMTALSVMRLLPDAGEIIGGSVRLGEEDLLLLPETAMRSIRGKRISMIFQEPMLSLNPVMTVADQIGEVLQRHFNLHGGVARKRIQEILDQVGIPDPSRRMEEYPFQFSGGMKQRMMIAMALAGEPELLIADEPTTALDVTIQAQVLDLMRSLQQRDGMTILLITHDLGVAAEIAHRVGIMYAGEIVETAPRDEFFRGPAHPYSRKLLASLPGRDRRRQGLRLAAISGNVPPLSREFSGCRFADRCDHAWELCHEVAPGWTSLAGEQQVRCHLFNQNPGSRVPQRQFEDKRLDPAVQAKGSSDKPDSGVRPPDAESQVSNLLTVTDLKVYFPIHKGLIKHVAGYIKAVDGVSLEICRGKTLALVGESGCGKTTVGKGILQLIPTTGGSVRYDGLELVGLERSRLRKLRAELQLIFQDPYSSLNPRMRIVDVIEEGMNALNVEDESEAGRVERASGTRRKKVDTLLESVGLPPETKWRYPHEFSGGQRQRIAIARALAVNPKLIVCDEPTSALDVSVQAQILNLLRELQNTLGLAYLFITHNISVVEYLADEVAVMYLGRIVERGAVDEVLTSPRHPYTQALLSAVPVIEPASKREVIHLHGDLPSPANPPSGCHFHPRCPHVMPVCREVYPGTSTFSSMHMAHCYLYPQQQDTACVEAQAQAQA</sequence>
<dbReference type="FunFam" id="3.40.50.300:FF:000016">
    <property type="entry name" value="Oligopeptide ABC transporter ATP-binding component"/>
    <property type="match status" value="2"/>
</dbReference>
<evidence type="ECO:0000256" key="4">
    <source>
        <dbReference type="ARBA" id="ARBA00022475"/>
    </source>
</evidence>
<feature type="domain" description="ABC transporter" evidence="9">
    <location>
        <begin position="369"/>
        <end position="629"/>
    </location>
</feature>
<evidence type="ECO:0000256" key="2">
    <source>
        <dbReference type="ARBA" id="ARBA00005417"/>
    </source>
</evidence>
<dbReference type="OrthoDB" id="9802772at2"/>
<organism evidence="10 11">
    <name type="scientific">Nitrosospira briensis</name>
    <dbReference type="NCBI Taxonomy" id="35799"/>
    <lineage>
        <taxon>Bacteria</taxon>
        <taxon>Pseudomonadati</taxon>
        <taxon>Pseudomonadota</taxon>
        <taxon>Betaproteobacteria</taxon>
        <taxon>Nitrosomonadales</taxon>
        <taxon>Nitrosomonadaceae</taxon>
        <taxon>Nitrosospira</taxon>
    </lineage>
</organism>
<dbReference type="Gene3D" id="3.40.50.300">
    <property type="entry name" value="P-loop containing nucleotide triphosphate hydrolases"/>
    <property type="match status" value="2"/>
</dbReference>
<dbReference type="CDD" id="cd03257">
    <property type="entry name" value="ABC_NikE_OppD_transporters"/>
    <property type="match status" value="2"/>
</dbReference>
<dbReference type="AlphaFoldDB" id="A0A1I5F5G0"/>
<keyword evidence="4" id="KW-1003">Cell membrane</keyword>
<dbReference type="STRING" id="1266925.GCA_000619905_02201"/>
<dbReference type="Proteomes" id="UP000183107">
    <property type="component" value="Unassembled WGS sequence"/>
</dbReference>
<dbReference type="InterPro" id="IPR017871">
    <property type="entry name" value="ABC_transporter-like_CS"/>
</dbReference>
<reference evidence="11" key="1">
    <citation type="submission" date="2016-10" db="EMBL/GenBank/DDBJ databases">
        <authorList>
            <person name="Varghese N."/>
        </authorList>
    </citation>
    <scope>NUCLEOTIDE SEQUENCE [LARGE SCALE GENOMIC DNA]</scope>
    <source>
        <strain evidence="11">Nsp8</strain>
    </source>
</reference>
<evidence type="ECO:0000256" key="6">
    <source>
        <dbReference type="ARBA" id="ARBA00022840"/>
    </source>
</evidence>
<dbReference type="NCBIfam" id="TIGR01727">
    <property type="entry name" value="oligo_HPY"/>
    <property type="match status" value="2"/>
</dbReference>
<keyword evidence="11" id="KW-1185">Reference proteome</keyword>
<comment type="subcellular location">
    <subcellularLocation>
        <location evidence="1">Cell inner membrane</location>
        <topology evidence="1">Peripheral membrane protein</topology>
    </subcellularLocation>
</comment>
<dbReference type="InterPro" id="IPR003439">
    <property type="entry name" value="ABC_transporter-like_ATP-bd"/>
</dbReference>
<accession>A0A1I5F5G0</accession>